<dbReference type="EMBL" id="BMNW01000006">
    <property type="protein sequence ID" value="GGM15539.1"/>
    <property type="molecule type" value="Genomic_DNA"/>
</dbReference>
<protein>
    <submittedName>
        <fullName evidence="3">ABC transporter substrate-binding protein</fullName>
    </submittedName>
</protein>
<keyword evidence="1" id="KW-0732">Signal</keyword>
<dbReference type="PANTHER" id="PTHR30535:SF7">
    <property type="entry name" value="IRON(III) DICITRATE-BINDING PROTEIN"/>
    <property type="match status" value="1"/>
</dbReference>
<dbReference type="SUPFAM" id="SSF53807">
    <property type="entry name" value="Helical backbone' metal receptor"/>
    <property type="match status" value="1"/>
</dbReference>
<accession>A0ABQ2GWI4</accession>
<proteinExistence type="predicted"/>
<dbReference type="PROSITE" id="PS50983">
    <property type="entry name" value="FE_B12_PBP"/>
    <property type="match status" value="1"/>
</dbReference>
<dbReference type="InterPro" id="IPR002491">
    <property type="entry name" value="ABC_transptr_periplasmic_BD"/>
</dbReference>
<dbReference type="Proteomes" id="UP000616499">
    <property type="component" value="Unassembled WGS sequence"/>
</dbReference>
<sequence length="356" mass="38922">MRFVCVNSAMPARRLMPLLGLFLLSIVPFSSAAEAEEHTAYPLTLKNCGHTLTFTSAPKRAVTLGQASTELLLSLGLADRMVGTGIWFGPVQPTLKADNDKIPRLADNAPSFEAVASTVPDLVAAQYTYHVGPNGEVATFEQLASLGIPAYVAPSDCEGKEVTATSNADGSRTKPFTLGLITQEIQELARIFDVQSRGEVLVHQLERRLERAVAGARQHRRSPQSVAYWFSSSRLEGDPWVAGQQGVPAYISQVLGLDNIIQSNDEWPSVSWEHIAAKDPDLIVITRMDRRLYPADDVEKKLAFLRSDPVTRQLKAVRNNQIIIVDAQSLNPSMRVLDGIEAISKALATSHTEPSR</sequence>
<reference evidence="4" key="1">
    <citation type="journal article" date="2019" name="Int. J. Syst. Evol. Microbiol.">
        <title>The Global Catalogue of Microorganisms (GCM) 10K type strain sequencing project: providing services to taxonomists for standard genome sequencing and annotation.</title>
        <authorList>
            <consortium name="The Broad Institute Genomics Platform"/>
            <consortium name="The Broad Institute Genome Sequencing Center for Infectious Disease"/>
            <person name="Wu L."/>
            <person name="Ma J."/>
        </authorList>
    </citation>
    <scope>NUCLEOTIDE SEQUENCE [LARGE SCALE GENOMIC DNA]</scope>
    <source>
        <strain evidence="4">JCM 13501</strain>
    </source>
</reference>
<feature type="domain" description="Fe/B12 periplasmic-binding" evidence="2">
    <location>
        <begin position="60"/>
        <end position="355"/>
    </location>
</feature>
<organism evidence="3 4">
    <name type="scientific">Pseudomonas asuensis</name>
    <dbReference type="NCBI Taxonomy" id="1825787"/>
    <lineage>
        <taxon>Bacteria</taxon>
        <taxon>Pseudomonadati</taxon>
        <taxon>Pseudomonadota</taxon>
        <taxon>Gammaproteobacteria</taxon>
        <taxon>Pseudomonadales</taxon>
        <taxon>Pseudomonadaceae</taxon>
        <taxon>Pseudomonas</taxon>
    </lineage>
</organism>
<name>A0ABQ2GWI4_9PSED</name>
<evidence type="ECO:0000313" key="3">
    <source>
        <dbReference type="EMBL" id="GGM15539.1"/>
    </source>
</evidence>
<dbReference type="Pfam" id="PF01497">
    <property type="entry name" value="Peripla_BP_2"/>
    <property type="match status" value="1"/>
</dbReference>
<dbReference type="PANTHER" id="PTHR30535">
    <property type="entry name" value="VITAMIN B12-BINDING PROTEIN"/>
    <property type="match status" value="1"/>
</dbReference>
<dbReference type="InterPro" id="IPR050902">
    <property type="entry name" value="ABC_Transporter_SBP"/>
</dbReference>
<evidence type="ECO:0000256" key="1">
    <source>
        <dbReference type="SAM" id="SignalP"/>
    </source>
</evidence>
<keyword evidence="4" id="KW-1185">Reference proteome</keyword>
<feature type="signal peptide" evidence="1">
    <location>
        <begin position="1"/>
        <end position="32"/>
    </location>
</feature>
<comment type="caution">
    <text evidence="3">The sequence shown here is derived from an EMBL/GenBank/DDBJ whole genome shotgun (WGS) entry which is preliminary data.</text>
</comment>
<feature type="chain" id="PRO_5045834679" evidence="1">
    <location>
        <begin position="33"/>
        <end position="356"/>
    </location>
</feature>
<dbReference type="Gene3D" id="3.40.50.1980">
    <property type="entry name" value="Nitrogenase molybdenum iron protein domain"/>
    <property type="match status" value="2"/>
</dbReference>
<evidence type="ECO:0000259" key="2">
    <source>
        <dbReference type="PROSITE" id="PS50983"/>
    </source>
</evidence>
<evidence type="ECO:0000313" key="4">
    <source>
        <dbReference type="Proteomes" id="UP000616499"/>
    </source>
</evidence>
<gene>
    <name evidence="3" type="ORF">GCM10009425_28030</name>
</gene>